<feature type="region of interest" description="Disordered" evidence="5">
    <location>
        <begin position="270"/>
        <end position="304"/>
    </location>
</feature>
<name>A0A931FJF1_9ACTN</name>
<feature type="domain" description="Rad50/SbcC-type AAA" evidence="6">
    <location>
        <begin position="6"/>
        <end position="190"/>
    </location>
</feature>
<comment type="subunit">
    <text evidence="2">Heterodimer of SbcC and SbcD.</text>
</comment>
<keyword evidence="8" id="KW-1185">Reference proteome</keyword>
<comment type="similarity">
    <text evidence="1">Belongs to the SMC family. SbcC subfamily.</text>
</comment>
<dbReference type="Pfam" id="PF13558">
    <property type="entry name" value="SbcC_Walker_B"/>
    <property type="match status" value="1"/>
</dbReference>
<feature type="coiled-coil region" evidence="4">
    <location>
        <begin position="405"/>
        <end position="494"/>
    </location>
</feature>
<evidence type="ECO:0000256" key="2">
    <source>
        <dbReference type="ARBA" id="ARBA00011322"/>
    </source>
</evidence>
<sequence>MRVHHLTMTAFGPYAGTEHVDFDALTDSGLFLLHGDTGAGKTSILDAVCFALYGGVPGLRPTLKLRSDHAPADLRTEVVLDFTVAGRRLKITRRPQQTYPSTRARDKIATAPASVQLAEYRTSSGTDSGAAWHSVCAGHQDVANEIDTVLGLNKTQFCQVVLLPQGAFAEFLHSSDKDRRVLLSKLFGTERFQSLQTWLTNQSRTAKASLDESVQVVERLGDRIEQSARPITAPSDPQAAEALLPARAEPHNTHDTLAWAQALLAQAASVRNRANAADEHAGHEHRHRKDELQQAQELAGRQSQYRAALDEKHTLDEQATNHPQLTLRLHQGRRAGQLSPLLDDLEATRQRLEQAQRDQDKARTFLAAELADAELPRLEAALAEHHTDIGHLNALLPQEVQQVELAELITELTGKEEEARQERDDAQQWLDQWPPLEREHTDQIADLLKAAADLPHLSEAVSAAKQKRDKAQERDRLQTQLADAEHTATQLKEAAQLARTHWLDLREQRLDGMAGELAADLRDGVPCTVCGSPVHPAPAAKQPGQPDRADEDNARIQFDQADAAAVTADLRCNQLNTAHAKAEGEAGSATPEQIEADLDQAEAAYQHARAQEDKLVPLQQTLEALQTEQTRRSTTHAKAHEQVIECQGRLATLSQEHGRITRTLETAKGTAPSLDDKIAQLTQAADHIAAAINATREAATAAERHHKAEHTATSAATKADFSSIEEAAAALQPTADLAAWEEELKQWDRENAAVTRTLKTPILADAHAQPPADLTAAEAAVNAAETQLKATAAALGQAKDCATQLEDLTAKIEQALAKLHPRHEAYLLADRLAGIASATSAANTRDMELEAYVLAARLEQIADEANNRLKTMLPRYTLLHTTSRDTGQRGGRTKLGLGLRVMDNWTGADRETSTLSGGETFIVSLALALALAEVVTQEAGGRTLDTLFIDEGFGTLDENALQNVLDVLDQLRAGARTVGVISHVADLRDRIPAQLRVIKKENGSTLRETATT</sequence>
<feature type="compositionally biased region" description="Polar residues" evidence="5">
    <location>
        <begin position="293"/>
        <end position="304"/>
    </location>
</feature>
<evidence type="ECO:0000256" key="3">
    <source>
        <dbReference type="ARBA" id="ARBA00013368"/>
    </source>
</evidence>
<organism evidence="7 8">
    <name type="scientific">Streptacidiphilus fuscans</name>
    <dbReference type="NCBI Taxonomy" id="2789292"/>
    <lineage>
        <taxon>Bacteria</taxon>
        <taxon>Bacillati</taxon>
        <taxon>Actinomycetota</taxon>
        <taxon>Actinomycetes</taxon>
        <taxon>Kitasatosporales</taxon>
        <taxon>Streptomycetaceae</taxon>
        <taxon>Streptacidiphilus</taxon>
    </lineage>
</organism>
<dbReference type="Pfam" id="PF13476">
    <property type="entry name" value="AAA_23"/>
    <property type="match status" value="1"/>
</dbReference>
<dbReference type="AlphaFoldDB" id="A0A931FJF1"/>
<dbReference type="SUPFAM" id="SSF52540">
    <property type="entry name" value="P-loop containing nucleoside triphosphate hydrolases"/>
    <property type="match status" value="1"/>
</dbReference>
<keyword evidence="4" id="KW-0175">Coiled coil</keyword>
<dbReference type="InterPro" id="IPR038729">
    <property type="entry name" value="Rad50/SbcC_AAA"/>
</dbReference>
<dbReference type="PANTHER" id="PTHR32114">
    <property type="entry name" value="ABC TRANSPORTER ABCH.3"/>
    <property type="match status" value="1"/>
</dbReference>
<evidence type="ECO:0000256" key="1">
    <source>
        <dbReference type="ARBA" id="ARBA00006930"/>
    </source>
</evidence>
<dbReference type="InterPro" id="IPR027417">
    <property type="entry name" value="P-loop_NTPase"/>
</dbReference>
<dbReference type="Gene3D" id="3.40.50.300">
    <property type="entry name" value="P-loop containing nucleotide triphosphate hydrolases"/>
    <property type="match status" value="2"/>
</dbReference>
<dbReference type="PANTHER" id="PTHR32114:SF2">
    <property type="entry name" value="ABC TRANSPORTER ABCH.3"/>
    <property type="match status" value="1"/>
</dbReference>
<evidence type="ECO:0000256" key="5">
    <source>
        <dbReference type="SAM" id="MobiDB-lite"/>
    </source>
</evidence>
<evidence type="ECO:0000259" key="6">
    <source>
        <dbReference type="Pfam" id="PF13476"/>
    </source>
</evidence>
<protein>
    <recommendedName>
        <fullName evidence="3">Nuclease SbcCD subunit C</fullName>
    </recommendedName>
</protein>
<comment type="caution">
    <text evidence="7">The sequence shown here is derived from an EMBL/GenBank/DDBJ whole genome shotgun (WGS) entry which is preliminary data.</text>
</comment>
<feature type="coiled-coil region" evidence="4">
    <location>
        <begin position="737"/>
        <end position="818"/>
    </location>
</feature>
<dbReference type="RefSeq" id="WP_196198728.1">
    <property type="nucleotide sequence ID" value="NZ_JADPRT010000029.1"/>
</dbReference>
<dbReference type="GO" id="GO:0006302">
    <property type="term" value="P:double-strand break repair"/>
    <property type="evidence" value="ECO:0007669"/>
    <property type="project" value="InterPro"/>
</dbReference>
<proteinExistence type="inferred from homology"/>
<dbReference type="GO" id="GO:0016887">
    <property type="term" value="F:ATP hydrolysis activity"/>
    <property type="evidence" value="ECO:0007669"/>
    <property type="project" value="InterPro"/>
</dbReference>
<evidence type="ECO:0000256" key="4">
    <source>
        <dbReference type="SAM" id="Coils"/>
    </source>
</evidence>
<evidence type="ECO:0000313" key="7">
    <source>
        <dbReference type="EMBL" id="MBF9073911.1"/>
    </source>
</evidence>
<dbReference type="EMBL" id="JADPRT010000029">
    <property type="protein sequence ID" value="MBF9073911.1"/>
    <property type="molecule type" value="Genomic_DNA"/>
</dbReference>
<evidence type="ECO:0000313" key="8">
    <source>
        <dbReference type="Proteomes" id="UP000657385"/>
    </source>
</evidence>
<feature type="region of interest" description="Disordered" evidence="5">
    <location>
        <begin position="699"/>
        <end position="719"/>
    </location>
</feature>
<dbReference type="Proteomes" id="UP000657385">
    <property type="component" value="Unassembled WGS sequence"/>
</dbReference>
<reference evidence="7" key="1">
    <citation type="submission" date="2020-11" db="EMBL/GenBank/DDBJ databases">
        <title>Isolation and identification of active actinomycetes.</title>
        <authorList>
            <person name="Yu B."/>
        </authorList>
    </citation>
    <scope>NUCLEOTIDE SEQUENCE</scope>
    <source>
        <strain evidence="7">NEAU-YB345</strain>
    </source>
</reference>
<accession>A0A931FJF1</accession>
<gene>
    <name evidence="7" type="ORF">I2501_38460</name>
</gene>